<dbReference type="GO" id="GO:0005886">
    <property type="term" value="C:plasma membrane"/>
    <property type="evidence" value="ECO:0007669"/>
    <property type="project" value="UniProtKB-SubCell"/>
</dbReference>
<reference evidence="7 8" key="1">
    <citation type="submission" date="2021-01" db="EMBL/GenBank/DDBJ databases">
        <title>Whole genome shotgun sequence of Planotetraspora kaengkrachanensis NBRC 104272.</title>
        <authorList>
            <person name="Komaki H."/>
            <person name="Tamura T."/>
        </authorList>
    </citation>
    <scope>NUCLEOTIDE SEQUENCE [LARGE SCALE GENOMIC DNA]</scope>
    <source>
        <strain evidence="7 8">NBRC 104272</strain>
    </source>
</reference>
<feature type="transmembrane region" description="Helical" evidence="6">
    <location>
        <begin position="38"/>
        <end position="59"/>
    </location>
</feature>
<proteinExistence type="predicted"/>
<dbReference type="EMBL" id="BONV01000001">
    <property type="protein sequence ID" value="GIG76946.1"/>
    <property type="molecule type" value="Genomic_DNA"/>
</dbReference>
<organism evidence="7 8">
    <name type="scientific">Planotetraspora kaengkrachanensis</name>
    <dbReference type="NCBI Taxonomy" id="575193"/>
    <lineage>
        <taxon>Bacteria</taxon>
        <taxon>Bacillati</taxon>
        <taxon>Actinomycetota</taxon>
        <taxon>Actinomycetes</taxon>
        <taxon>Streptosporangiales</taxon>
        <taxon>Streptosporangiaceae</taxon>
        <taxon>Planotetraspora</taxon>
    </lineage>
</organism>
<feature type="transmembrane region" description="Helical" evidence="6">
    <location>
        <begin position="288"/>
        <end position="312"/>
    </location>
</feature>
<evidence type="ECO:0000256" key="4">
    <source>
        <dbReference type="ARBA" id="ARBA00022989"/>
    </source>
</evidence>
<feature type="transmembrane region" description="Helical" evidence="6">
    <location>
        <begin position="259"/>
        <end position="276"/>
    </location>
</feature>
<feature type="transmembrane region" description="Helical" evidence="6">
    <location>
        <begin position="65"/>
        <end position="85"/>
    </location>
</feature>
<keyword evidence="2" id="KW-1003">Cell membrane</keyword>
<gene>
    <name evidence="7" type="ORF">Pka01_00730</name>
</gene>
<evidence type="ECO:0000313" key="7">
    <source>
        <dbReference type="EMBL" id="GIG76946.1"/>
    </source>
</evidence>
<evidence type="ECO:0000256" key="6">
    <source>
        <dbReference type="SAM" id="Phobius"/>
    </source>
</evidence>
<keyword evidence="5 6" id="KW-0472">Membrane</keyword>
<evidence type="ECO:0000256" key="2">
    <source>
        <dbReference type="ARBA" id="ARBA00022475"/>
    </source>
</evidence>
<keyword evidence="8" id="KW-1185">Reference proteome</keyword>
<protein>
    <submittedName>
        <fullName evidence="7">Branched-chain amino acid ABC transporter permease</fullName>
    </submittedName>
</protein>
<comment type="caution">
    <text evidence="7">The sequence shown here is derived from an EMBL/GenBank/DDBJ whole genome shotgun (WGS) entry which is preliminary data.</text>
</comment>
<feature type="transmembrane region" description="Helical" evidence="6">
    <location>
        <begin position="6"/>
        <end position="31"/>
    </location>
</feature>
<dbReference type="PANTHER" id="PTHR30482:SF10">
    <property type="entry name" value="HIGH-AFFINITY BRANCHED-CHAIN AMINO ACID TRANSPORT PROTEIN BRAE"/>
    <property type="match status" value="1"/>
</dbReference>
<dbReference type="InterPro" id="IPR001851">
    <property type="entry name" value="ABC_transp_permease"/>
</dbReference>
<dbReference type="CDD" id="cd06581">
    <property type="entry name" value="TM_PBP1_LivM_like"/>
    <property type="match status" value="1"/>
</dbReference>
<dbReference type="PANTHER" id="PTHR30482">
    <property type="entry name" value="HIGH-AFFINITY BRANCHED-CHAIN AMINO ACID TRANSPORT SYSTEM PERMEASE"/>
    <property type="match status" value="1"/>
</dbReference>
<dbReference type="Pfam" id="PF02653">
    <property type="entry name" value="BPD_transp_2"/>
    <property type="match status" value="1"/>
</dbReference>
<feature type="transmembrane region" description="Helical" evidence="6">
    <location>
        <begin position="208"/>
        <end position="228"/>
    </location>
</feature>
<evidence type="ECO:0000256" key="3">
    <source>
        <dbReference type="ARBA" id="ARBA00022692"/>
    </source>
</evidence>
<evidence type="ECO:0000256" key="1">
    <source>
        <dbReference type="ARBA" id="ARBA00004651"/>
    </source>
</evidence>
<dbReference type="AlphaFoldDB" id="A0A8J3PRB5"/>
<comment type="subcellular location">
    <subcellularLocation>
        <location evidence="1">Cell membrane</location>
        <topology evidence="1">Multi-pass membrane protein</topology>
    </subcellularLocation>
</comment>
<feature type="transmembrane region" description="Helical" evidence="6">
    <location>
        <begin position="156"/>
        <end position="176"/>
    </location>
</feature>
<sequence length="329" mass="35410">MDWNTIFITTVEASIGWQTVAYALAAIGINIQFGYAGLLNFGQAAFLGVAAYGLAVTVSTFHLSFWLGIAIGLVATVILAFLLGIPTLRLRADYLAIVTIAAAEIVRLVFRSVAFKDVFGGSDGRQNFSGDFFAINPYSPGTYGIGPISFDERTTWVLTVGWILIALSCALVYLLMKSPWGRVMKAIREDEDAVRSLGKNVFSYKMQALVLGGVIGCLGGFIFALSQASVQPDLFGTEFTFYAYTIVILGGAARVFSPVVGAAIFWVLLVFIGNTLDEAARAGAFGSWVTVSQVGSVRFMLVGLGLMLLLIFRPQGIFGDKREIALDAR</sequence>
<evidence type="ECO:0000256" key="5">
    <source>
        <dbReference type="ARBA" id="ARBA00023136"/>
    </source>
</evidence>
<dbReference type="RefSeq" id="WP_203880485.1">
    <property type="nucleotide sequence ID" value="NZ_BAABHH010000001.1"/>
</dbReference>
<keyword evidence="4 6" id="KW-1133">Transmembrane helix</keyword>
<accession>A0A8J3PRB5</accession>
<dbReference type="GO" id="GO:0015658">
    <property type="term" value="F:branched-chain amino acid transmembrane transporter activity"/>
    <property type="evidence" value="ECO:0007669"/>
    <property type="project" value="InterPro"/>
</dbReference>
<name>A0A8J3PRB5_9ACTN</name>
<keyword evidence="3 6" id="KW-0812">Transmembrane</keyword>
<evidence type="ECO:0000313" key="8">
    <source>
        <dbReference type="Proteomes" id="UP000630097"/>
    </source>
</evidence>
<dbReference type="Proteomes" id="UP000630097">
    <property type="component" value="Unassembled WGS sequence"/>
</dbReference>
<dbReference type="InterPro" id="IPR043428">
    <property type="entry name" value="LivM-like"/>
</dbReference>